<feature type="binding site" evidence="5">
    <location>
        <position position="212"/>
    </location>
    <ligand>
        <name>3-dehydroquinate</name>
        <dbReference type="ChEBI" id="CHEBI:32364"/>
    </ligand>
</feature>
<feature type="active site" description="Proton donor/acceptor" evidence="5">
    <location>
        <position position="142"/>
    </location>
</feature>
<dbReference type="HAMAP" id="MF_00214">
    <property type="entry name" value="AroD"/>
    <property type="match status" value="1"/>
</dbReference>
<dbReference type="RefSeq" id="WP_010747425.1">
    <property type="nucleotide sequence ID" value="NZ_BAAAXM010000069.1"/>
</dbReference>
<dbReference type="InterPro" id="IPR018508">
    <property type="entry name" value="3-dehydroquinate_DH_AS"/>
</dbReference>
<dbReference type="EMBL" id="JARPXL010000013">
    <property type="protein sequence ID" value="MDT2545321.1"/>
    <property type="molecule type" value="Genomic_DNA"/>
</dbReference>
<dbReference type="Gene3D" id="3.20.20.70">
    <property type="entry name" value="Aldolase class I"/>
    <property type="match status" value="1"/>
</dbReference>
<comment type="caution">
    <text evidence="6">The sequence shown here is derived from an EMBL/GenBank/DDBJ whole genome shotgun (WGS) entry which is preliminary data.</text>
</comment>
<dbReference type="PROSITE" id="PS01028">
    <property type="entry name" value="DEHYDROQUINASE_I"/>
    <property type="match status" value="1"/>
</dbReference>
<dbReference type="FunFam" id="3.20.20.70:FF:000047">
    <property type="entry name" value="3-dehydroquinate dehydratase"/>
    <property type="match status" value="1"/>
</dbReference>
<feature type="active site" description="Schiff-base intermediate with substrate" evidence="5">
    <location>
        <position position="169"/>
    </location>
</feature>
<comment type="similarity">
    <text evidence="5">Belongs to the type-I 3-dehydroquinase family.</text>
</comment>
<dbReference type="EC" id="4.2.1.10" evidence="5"/>
<evidence type="ECO:0000256" key="5">
    <source>
        <dbReference type="HAMAP-Rule" id="MF_00214"/>
    </source>
</evidence>
<dbReference type="InterPro" id="IPR001381">
    <property type="entry name" value="DHquinase_I"/>
</dbReference>
<dbReference type="GO" id="GO:0009073">
    <property type="term" value="P:aromatic amino acid family biosynthetic process"/>
    <property type="evidence" value="ECO:0007669"/>
    <property type="project" value="UniProtKB-KW"/>
</dbReference>
<dbReference type="CDD" id="cd00502">
    <property type="entry name" value="DHQase_I"/>
    <property type="match status" value="1"/>
</dbReference>
<dbReference type="NCBIfam" id="TIGR01093">
    <property type="entry name" value="aroD"/>
    <property type="match status" value="1"/>
</dbReference>
<keyword evidence="3 5" id="KW-0456">Lyase</keyword>
<dbReference type="AlphaFoldDB" id="A0AAW8T6R4"/>
<comment type="pathway">
    <text evidence="5">Metabolic intermediate biosynthesis; chorismate biosynthesis; chorismate from D-erythrose 4-phosphate and phosphoenolpyruvate: step 3/7.</text>
</comment>
<comment type="caution">
    <text evidence="5">Lacks conserved residue(s) required for the propagation of feature annotation.</text>
</comment>
<dbReference type="SUPFAM" id="SSF51569">
    <property type="entry name" value="Aldolase"/>
    <property type="match status" value="1"/>
</dbReference>
<evidence type="ECO:0000256" key="1">
    <source>
        <dbReference type="ARBA" id="ARBA00001864"/>
    </source>
</evidence>
<feature type="binding site" evidence="5">
    <location>
        <position position="81"/>
    </location>
    <ligand>
        <name>3-dehydroquinate</name>
        <dbReference type="ChEBI" id="CHEBI:32364"/>
    </ligand>
</feature>
<dbReference type="EMBL" id="JARPXM010000034">
    <property type="protein sequence ID" value="MDT2540297.1"/>
    <property type="molecule type" value="Genomic_DNA"/>
</dbReference>
<name>A0AAW8T6R4_9ENTE</name>
<reference evidence="6" key="1">
    <citation type="submission" date="2023-03" db="EMBL/GenBank/DDBJ databases">
        <authorList>
            <person name="Shen W."/>
            <person name="Cai J."/>
        </authorList>
    </citation>
    <scope>NUCLEOTIDE SEQUENCE</scope>
    <source>
        <strain evidence="6">B646-2</strain>
        <strain evidence="7">Y15</strain>
    </source>
</reference>
<dbReference type="GO" id="GO:0008652">
    <property type="term" value="P:amino acid biosynthetic process"/>
    <property type="evidence" value="ECO:0007669"/>
    <property type="project" value="UniProtKB-KW"/>
</dbReference>
<keyword evidence="4 5" id="KW-0704">Schiff base</keyword>
<evidence type="ECO:0000313" key="8">
    <source>
        <dbReference type="Proteomes" id="UP001249240"/>
    </source>
</evidence>
<feature type="binding site" evidence="5">
    <location>
        <position position="235"/>
    </location>
    <ligand>
        <name>3-dehydroquinate</name>
        <dbReference type="ChEBI" id="CHEBI:32364"/>
    </ligand>
</feature>
<dbReference type="Proteomes" id="UP001249240">
    <property type="component" value="Unassembled WGS sequence"/>
</dbReference>
<evidence type="ECO:0000256" key="4">
    <source>
        <dbReference type="ARBA" id="ARBA00023270"/>
    </source>
</evidence>
<dbReference type="Pfam" id="PF01487">
    <property type="entry name" value="DHquinase_I"/>
    <property type="match status" value="1"/>
</dbReference>
<dbReference type="PANTHER" id="PTHR43699">
    <property type="entry name" value="3-DEHYDROQUINATE DEHYDRATASE"/>
    <property type="match status" value="1"/>
</dbReference>
<accession>A0AAW8T6R4</accession>
<comment type="subunit">
    <text evidence="5">Homodimer.</text>
</comment>
<dbReference type="GO" id="GO:0009423">
    <property type="term" value="P:chorismate biosynthetic process"/>
    <property type="evidence" value="ECO:0007669"/>
    <property type="project" value="UniProtKB-UniRule"/>
</dbReference>
<gene>
    <name evidence="5 6" type="primary">aroD</name>
    <name evidence="7" type="ORF">P7D69_13300</name>
    <name evidence="6" type="ORF">P7D78_19510</name>
</gene>
<dbReference type="GO" id="GO:0046279">
    <property type="term" value="P:3,4-dihydroxybenzoate biosynthetic process"/>
    <property type="evidence" value="ECO:0007669"/>
    <property type="project" value="UniProtKB-ARBA"/>
</dbReference>
<dbReference type="Proteomes" id="UP001254770">
    <property type="component" value="Unassembled WGS sequence"/>
</dbReference>
<dbReference type="InterPro" id="IPR013785">
    <property type="entry name" value="Aldolase_TIM"/>
</dbReference>
<proteinExistence type="inferred from homology"/>
<keyword evidence="5" id="KW-0028">Amino-acid biosynthesis</keyword>
<keyword evidence="2 5" id="KW-0057">Aromatic amino acid biosynthesis</keyword>
<feature type="binding site" evidence="5">
    <location>
        <begin position="46"/>
        <end position="48"/>
    </location>
    <ligand>
        <name>3-dehydroquinate</name>
        <dbReference type="ChEBI" id="CHEBI:32364"/>
    </ligand>
</feature>
<evidence type="ECO:0000313" key="6">
    <source>
        <dbReference type="EMBL" id="MDT2540297.1"/>
    </source>
</evidence>
<dbReference type="GO" id="GO:0003855">
    <property type="term" value="F:3-dehydroquinate dehydratase activity"/>
    <property type="evidence" value="ECO:0007669"/>
    <property type="project" value="UniProtKB-UniRule"/>
</dbReference>
<organism evidence="6 8">
    <name type="scientific">Enterococcus raffinosus</name>
    <dbReference type="NCBI Taxonomy" id="71452"/>
    <lineage>
        <taxon>Bacteria</taxon>
        <taxon>Bacillati</taxon>
        <taxon>Bacillota</taxon>
        <taxon>Bacilli</taxon>
        <taxon>Lactobacillales</taxon>
        <taxon>Enterococcaceae</taxon>
        <taxon>Enterococcus</taxon>
    </lineage>
</organism>
<dbReference type="PANTHER" id="PTHR43699:SF1">
    <property type="entry name" value="3-DEHYDROQUINATE DEHYDRATASE"/>
    <property type="match status" value="1"/>
</dbReference>
<dbReference type="InterPro" id="IPR050146">
    <property type="entry name" value="Type-I_3-dehydroquinase"/>
</dbReference>
<sequence length="251" mass="27682">MKTVTIDQVTIGEGLPKIIVPIVGKTKEDLLDEAEKVRTLDCDLVEWRIDFFEHVQDPQSVATLSHNLKAILNKPLLITFRTKKEGGVCELSDEQYFNLYKTIIAEGELDLLDVELFMPEKEVAETIELAHQNGIKIIMCNHDFDKTPEKNELVTRLRAMQDKGADICKIAVMPNNSADVLTLLAATREMHEEFAKVPLITMSMGALGMVSRVSGQVFGSAATFGSAGTASAPGQVPVVELRKMLATLKLN</sequence>
<protein>
    <recommendedName>
        <fullName evidence="5">3-dehydroquinate dehydratase</fullName>
        <shortName evidence="5">3-dehydroquinase</shortName>
        <ecNumber evidence="5">4.2.1.10</ecNumber>
    </recommendedName>
    <alternativeName>
        <fullName evidence="5">Type I DHQase</fullName>
    </alternativeName>
    <alternativeName>
        <fullName evidence="5">Type I dehydroquinase</fullName>
        <shortName evidence="5">DHQ1</shortName>
    </alternativeName>
</protein>
<evidence type="ECO:0000313" key="7">
    <source>
        <dbReference type="EMBL" id="MDT2545321.1"/>
    </source>
</evidence>
<comment type="catalytic activity">
    <reaction evidence="1 5">
        <text>3-dehydroquinate = 3-dehydroshikimate + H2O</text>
        <dbReference type="Rhea" id="RHEA:21096"/>
        <dbReference type="ChEBI" id="CHEBI:15377"/>
        <dbReference type="ChEBI" id="CHEBI:16630"/>
        <dbReference type="ChEBI" id="CHEBI:32364"/>
        <dbReference type="EC" id="4.2.1.10"/>
    </reaction>
</comment>
<feature type="binding site" evidence="5">
    <location>
        <position position="231"/>
    </location>
    <ligand>
        <name>3-dehydroquinate</name>
        <dbReference type="ChEBI" id="CHEBI:32364"/>
    </ligand>
</feature>
<comment type="function">
    <text evidence="5">Involved in the third step of the chorismate pathway, which leads to the biosynthesis of aromatic amino acids. Catalyzes the cis-dehydration of 3-dehydroquinate (DHQ) and introduces the first double bond of the aromatic ring to yield 3-dehydroshikimate.</text>
</comment>
<evidence type="ECO:0000256" key="2">
    <source>
        <dbReference type="ARBA" id="ARBA00023141"/>
    </source>
</evidence>
<evidence type="ECO:0000256" key="3">
    <source>
        <dbReference type="ARBA" id="ARBA00023239"/>
    </source>
</evidence>